<evidence type="ECO:0000256" key="10">
    <source>
        <dbReference type="RuleBase" id="RU367145"/>
    </source>
</evidence>
<comment type="caution">
    <text evidence="11">The sequence shown here is derived from an EMBL/GenBank/DDBJ whole genome shotgun (WGS) entry which is preliminary data.</text>
</comment>
<evidence type="ECO:0000256" key="1">
    <source>
        <dbReference type="ARBA" id="ARBA00004434"/>
    </source>
</evidence>
<evidence type="ECO:0000256" key="8">
    <source>
        <dbReference type="ARBA" id="ARBA00023128"/>
    </source>
</evidence>
<protein>
    <recommendedName>
        <fullName evidence="10">Cytochrome c oxidase subunit 4</fullName>
    </recommendedName>
</protein>
<name>A0AAV6G5L5_9TELE</name>
<keyword evidence="9 10" id="KW-0472">Membrane</keyword>
<dbReference type="SUPFAM" id="SSF81406">
    <property type="entry name" value="Mitochondrial cytochrome c oxidase subunit IV"/>
    <property type="match status" value="1"/>
</dbReference>
<gene>
    <name evidence="11" type="ORF">AALO_G00188890</name>
</gene>
<dbReference type="GO" id="GO:0045277">
    <property type="term" value="C:respiratory chain complex IV"/>
    <property type="evidence" value="ECO:0007669"/>
    <property type="project" value="InterPro"/>
</dbReference>
<evidence type="ECO:0000256" key="5">
    <source>
        <dbReference type="ARBA" id="ARBA00022692"/>
    </source>
</evidence>
<comment type="subunit">
    <text evidence="4">Component of the cytochrome c oxidase (complex IV, CIV), a multisubunit enzyme composed of 14 subunits. The complex is composed of a catalytic core of 3 subunits MT-CO1, MT-CO2 and MT-CO3, encoded in the mitochondrial DNA, and 11 supernumerary subunits COX4I, COX5A, COX5B, COX6A, COX6B, COX6C, COX7A, COX7B, COX7C, COX8 and NDUFA4, which are encoded in the nuclear genome. The complex exists as a monomer or a dimer and forms supercomplexes (SCs) in the inner mitochondrial membrane with NADH-ubiquinone oxidoreductase (complex I, CI) and ubiquinol-cytochrome c oxidoreductase (cytochrome b-c1 complex, complex III, CIII), resulting in different assemblies (supercomplex SCI(1)III(2)IV(1) and megacomplex MCI(2)III(2)IV(2)).</text>
</comment>
<feature type="transmembrane region" description="Helical" evidence="10">
    <location>
        <begin position="150"/>
        <end position="168"/>
    </location>
</feature>
<dbReference type="AlphaFoldDB" id="A0AAV6G5L5"/>
<dbReference type="CDD" id="cd00922">
    <property type="entry name" value="Cyt_c_Oxidase_IV"/>
    <property type="match status" value="1"/>
</dbReference>
<dbReference type="InterPro" id="IPR036639">
    <property type="entry name" value="Cyt_c_oxidase_su4_sf"/>
</dbReference>
<comment type="similarity">
    <text evidence="3 10">Belongs to the cytochrome c oxidase IV family.</text>
</comment>
<dbReference type="PANTHER" id="PTHR10707">
    <property type="entry name" value="CYTOCHROME C OXIDASE SUBUNIT IV"/>
    <property type="match status" value="1"/>
</dbReference>
<dbReference type="EMBL" id="JADWDJ010000014">
    <property type="protein sequence ID" value="KAG5270115.1"/>
    <property type="molecule type" value="Genomic_DNA"/>
</dbReference>
<dbReference type="Gene3D" id="1.10.442.10">
    <property type="entry name" value="Cytochrome c oxidase subunit IV"/>
    <property type="match status" value="1"/>
</dbReference>
<comment type="subcellular location">
    <subcellularLocation>
        <location evidence="1 10">Mitochondrion inner membrane</location>
        <topology evidence="1 10">Single-pass membrane protein</topology>
    </subcellularLocation>
</comment>
<dbReference type="GO" id="GO:0005743">
    <property type="term" value="C:mitochondrial inner membrane"/>
    <property type="evidence" value="ECO:0007669"/>
    <property type="project" value="UniProtKB-SubCell"/>
</dbReference>
<evidence type="ECO:0000256" key="2">
    <source>
        <dbReference type="ARBA" id="ARBA00004673"/>
    </source>
</evidence>
<keyword evidence="8 10" id="KW-0496">Mitochondrion</keyword>
<keyword evidence="12" id="KW-1185">Reference proteome</keyword>
<comment type="pathway">
    <text evidence="2 10">Energy metabolism; oxidative phosphorylation.</text>
</comment>
<evidence type="ECO:0000256" key="9">
    <source>
        <dbReference type="ARBA" id="ARBA00023136"/>
    </source>
</evidence>
<dbReference type="PANTHER" id="PTHR10707:SF12">
    <property type="entry name" value="CYTOCHROME C OXIDASE SUBUNIT 4 ISOFORM 1, MITOCHONDRIAL"/>
    <property type="match status" value="1"/>
</dbReference>
<comment type="function">
    <text evidence="10">Component of the cytochrome c oxidase, the last enzyme in the mitochondrial electron transport chain which drives oxidative phosphorylation.</text>
</comment>
<sequence>MYARQYVIDTPLYADRIRSPFRTHRHELRRSILLRLNNLCRYFLYVSESVGNRELKRGRRAISTSVCLRGGHGVAKVEPYTLPSYFDRRENPLPDIKFVQNLSPEQQSLKEKEKGSWASLSNEEKIALYRISFNQSFAEMNKGSAEWKSVVAGMLFFFGFTGFVVLWQRKFVYGDVPYTFDSEWKEKELQRMLDMRINPVEGFSAKWDYENQQWKK</sequence>
<dbReference type="Pfam" id="PF02936">
    <property type="entry name" value="COX4"/>
    <property type="match status" value="1"/>
</dbReference>
<dbReference type="PRINTS" id="PR01873">
    <property type="entry name" value="CYTCOXIDASE4"/>
</dbReference>
<keyword evidence="6 10" id="KW-0999">Mitochondrion inner membrane</keyword>
<organism evidence="11 12">
    <name type="scientific">Alosa alosa</name>
    <name type="common">allis shad</name>
    <dbReference type="NCBI Taxonomy" id="278164"/>
    <lineage>
        <taxon>Eukaryota</taxon>
        <taxon>Metazoa</taxon>
        <taxon>Chordata</taxon>
        <taxon>Craniata</taxon>
        <taxon>Vertebrata</taxon>
        <taxon>Euteleostomi</taxon>
        <taxon>Actinopterygii</taxon>
        <taxon>Neopterygii</taxon>
        <taxon>Teleostei</taxon>
        <taxon>Clupei</taxon>
        <taxon>Clupeiformes</taxon>
        <taxon>Clupeoidei</taxon>
        <taxon>Clupeidae</taxon>
        <taxon>Alosa</taxon>
    </lineage>
</organism>
<reference evidence="11" key="1">
    <citation type="submission" date="2020-10" db="EMBL/GenBank/DDBJ databases">
        <title>Chromosome-scale genome assembly of the Allis shad, Alosa alosa.</title>
        <authorList>
            <person name="Margot Z."/>
            <person name="Christophe K."/>
            <person name="Cabau C."/>
            <person name="Louis A."/>
            <person name="Berthelot C."/>
            <person name="Parey E."/>
            <person name="Roest Crollius H."/>
            <person name="Montfort J."/>
            <person name="Robinson-Rechavi M."/>
            <person name="Bucao C."/>
            <person name="Bouchez O."/>
            <person name="Gislard M."/>
            <person name="Lluch J."/>
            <person name="Milhes M."/>
            <person name="Lampietro C."/>
            <person name="Lopez Roques C."/>
            <person name="Donnadieu C."/>
            <person name="Braasch I."/>
            <person name="Desvignes T."/>
            <person name="Postlethwait J."/>
            <person name="Bobe J."/>
            <person name="Guiguen Y."/>
        </authorList>
    </citation>
    <scope>NUCLEOTIDE SEQUENCE</scope>
    <source>
        <strain evidence="11">M-15738</strain>
        <tissue evidence="11">Blood</tissue>
    </source>
</reference>
<evidence type="ECO:0000313" key="11">
    <source>
        <dbReference type="EMBL" id="KAG5270115.1"/>
    </source>
</evidence>
<dbReference type="FunFam" id="1.10.442.10:FF:000001">
    <property type="entry name" value="Cytochrome c oxidase subunit 4 isoform 1"/>
    <property type="match status" value="1"/>
</dbReference>
<evidence type="ECO:0000256" key="6">
    <source>
        <dbReference type="ARBA" id="ARBA00022792"/>
    </source>
</evidence>
<proteinExistence type="inferred from homology"/>
<dbReference type="GO" id="GO:0006123">
    <property type="term" value="P:mitochondrial electron transport, cytochrome c to oxygen"/>
    <property type="evidence" value="ECO:0007669"/>
    <property type="project" value="InterPro"/>
</dbReference>
<keyword evidence="5 10" id="KW-0812">Transmembrane</keyword>
<keyword evidence="7 10" id="KW-1133">Transmembrane helix</keyword>
<evidence type="ECO:0000256" key="3">
    <source>
        <dbReference type="ARBA" id="ARBA00008135"/>
    </source>
</evidence>
<dbReference type="InterPro" id="IPR013288">
    <property type="entry name" value="Cyt_c_oxidase_su4"/>
</dbReference>
<accession>A0AAV6G5L5</accession>
<evidence type="ECO:0000256" key="4">
    <source>
        <dbReference type="ARBA" id="ARBA00011485"/>
    </source>
</evidence>
<evidence type="ECO:0000313" key="12">
    <source>
        <dbReference type="Proteomes" id="UP000823561"/>
    </source>
</evidence>
<dbReference type="InterPro" id="IPR004203">
    <property type="entry name" value="Cyt_c_oxidase_su4_fam"/>
</dbReference>
<dbReference type="Proteomes" id="UP000823561">
    <property type="component" value="Chromosome 14"/>
</dbReference>
<evidence type="ECO:0000256" key="7">
    <source>
        <dbReference type="ARBA" id="ARBA00022989"/>
    </source>
</evidence>